<dbReference type="GeneID" id="11452092"/>
<dbReference type="AlphaFoldDB" id="G9FTQ0"/>
<geneLocation type="mitochondrion" evidence="2"/>
<reference evidence="2" key="1">
    <citation type="journal article" date="2011" name="Mitochondrial DNA">
        <title>Complete mitochondrial genome of the black-headed snake Sibynophis collaris (Squamata, Serpentes, Colubridae).</title>
        <authorList>
            <person name="Jang K.H."/>
            <person name="Hwang U.W."/>
        </authorList>
    </citation>
    <scope>NUCLEOTIDE SEQUENCE</scope>
</reference>
<dbReference type="CTD" id="4509"/>
<keyword evidence="1" id="KW-0812">Transmembrane</keyword>
<keyword evidence="2" id="KW-0496">Mitochondrion</keyword>
<protein>
    <submittedName>
        <fullName evidence="2">ATP synthase F0 subunit 8</fullName>
    </submittedName>
</protein>
<keyword evidence="1" id="KW-1133">Transmembrane helix</keyword>
<proteinExistence type="predicted"/>
<accession>G9FTQ0</accession>
<name>G9FTQ0_9SAUR</name>
<dbReference type="RefSeq" id="YP_004935457.1">
    <property type="nucleotide sequence ID" value="NC_016424.1"/>
</dbReference>
<sequence>MPQLDTIYIMLIYLWTWSVLYMVIKKTKMLLIKSTPKKEQTKMNTPTNALPW</sequence>
<dbReference type="EMBL" id="JN211315">
    <property type="protein sequence ID" value="AEK94575.1"/>
    <property type="molecule type" value="Genomic_DNA"/>
</dbReference>
<feature type="transmembrane region" description="Helical" evidence="1">
    <location>
        <begin position="6"/>
        <end position="24"/>
    </location>
</feature>
<evidence type="ECO:0000313" key="2">
    <source>
        <dbReference type="EMBL" id="AEK94575.1"/>
    </source>
</evidence>
<keyword evidence="1" id="KW-0472">Membrane</keyword>
<gene>
    <name evidence="2" type="primary">ATP8</name>
</gene>
<organism evidence="2">
    <name type="scientific">Sibynophis collaris</name>
    <name type="common">collared black-headed snake</name>
    <dbReference type="NCBI Taxonomy" id="1070323"/>
    <lineage>
        <taxon>Eukaryota</taxon>
        <taxon>Metazoa</taxon>
        <taxon>Chordata</taxon>
        <taxon>Craniata</taxon>
        <taxon>Vertebrata</taxon>
        <taxon>Euteleostomi</taxon>
        <taxon>Lepidosauria</taxon>
        <taxon>Squamata</taxon>
        <taxon>Bifurcata</taxon>
        <taxon>Unidentata</taxon>
        <taxon>Episquamata</taxon>
        <taxon>Toxicofera</taxon>
        <taxon>Serpentes</taxon>
        <taxon>Colubroidea</taxon>
        <taxon>Colubridae</taxon>
        <taxon>Sibynophiinae</taxon>
        <taxon>Sibynophis</taxon>
    </lineage>
</organism>
<evidence type="ECO:0000256" key="1">
    <source>
        <dbReference type="SAM" id="Phobius"/>
    </source>
</evidence>